<keyword evidence="2" id="KW-0732">Signal</keyword>
<reference evidence="4" key="1">
    <citation type="submission" date="2021-01" db="UniProtKB">
        <authorList>
            <consortium name="EnsemblMetazoa"/>
        </authorList>
    </citation>
    <scope>IDENTIFICATION</scope>
</reference>
<dbReference type="OMA" id="YYNIERH"/>
<evidence type="ECO:0000256" key="2">
    <source>
        <dbReference type="SAM" id="SignalP"/>
    </source>
</evidence>
<evidence type="ECO:0000256" key="1">
    <source>
        <dbReference type="SAM" id="Phobius"/>
    </source>
</evidence>
<keyword evidence="1" id="KW-0472">Membrane</keyword>
<dbReference type="EnsemblMetazoa" id="XM_022797614">
    <property type="protein sequence ID" value="XP_022653349"/>
    <property type="gene ID" value="LOC111247069"/>
</dbReference>
<keyword evidence="5" id="KW-1185">Reference proteome</keyword>
<sequence>MPGAINSSRNSSLLCTFKGLALLPILAISATSAVTIKDVQVPRYVENASASIDFTCEFVRGEMDENLVLRWVHSGDRSPVFTWIPEQDIFQVFGVFEGHVSVDEARKMSSTKSEDLTSKFGVRLRQPTTVHEGTYKCYVTSVANSDERDQQLIIYVNPRDTKLYYNIERHMMTCRIQGVYPVPKVILYRSSKKGDLIEETKYVKREDKKNEDGTYDIVVRKYIAQPPPERFECWTVLDVNYKVLAKAHYTPGEGSILENDSSGIEAGPNGRFIYLIVLWIALTGTLTLLLTL</sequence>
<dbReference type="InterPro" id="IPR007110">
    <property type="entry name" value="Ig-like_dom"/>
</dbReference>
<dbReference type="KEGG" id="vde:111247069"/>
<organism evidence="4 5">
    <name type="scientific">Varroa destructor</name>
    <name type="common">Honeybee mite</name>
    <dbReference type="NCBI Taxonomy" id="109461"/>
    <lineage>
        <taxon>Eukaryota</taxon>
        <taxon>Metazoa</taxon>
        <taxon>Ecdysozoa</taxon>
        <taxon>Arthropoda</taxon>
        <taxon>Chelicerata</taxon>
        <taxon>Arachnida</taxon>
        <taxon>Acari</taxon>
        <taxon>Parasitiformes</taxon>
        <taxon>Mesostigmata</taxon>
        <taxon>Gamasina</taxon>
        <taxon>Dermanyssoidea</taxon>
        <taxon>Varroidae</taxon>
        <taxon>Varroa</taxon>
    </lineage>
</organism>
<accession>A0A7M7MD61</accession>
<name>A0A7M7MD61_VARDE</name>
<evidence type="ECO:0000313" key="5">
    <source>
        <dbReference type="Proteomes" id="UP000594260"/>
    </source>
</evidence>
<dbReference type="RefSeq" id="XP_022653349.1">
    <property type="nucleotide sequence ID" value="XM_022797614.1"/>
</dbReference>
<dbReference type="Proteomes" id="UP000594260">
    <property type="component" value="Unplaced"/>
</dbReference>
<dbReference type="InParanoid" id="A0A7M7MD61"/>
<dbReference type="OrthoDB" id="6478865at2759"/>
<feature type="domain" description="Ig-like" evidence="3">
    <location>
        <begin position="24"/>
        <end position="154"/>
    </location>
</feature>
<dbReference type="InterPro" id="IPR013783">
    <property type="entry name" value="Ig-like_fold"/>
</dbReference>
<keyword evidence="1" id="KW-1133">Transmembrane helix</keyword>
<dbReference type="AlphaFoldDB" id="A0A7M7MD61"/>
<dbReference type="GeneID" id="111247069"/>
<protein>
    <recommendedName>
        <fullName evidence="3">Ig-like domain-containing protein</fullName>
    </recommendedName>
</protein>
<evidence type="ECO:0000259" key="3">
    <source>
        <dbReference type="PROSITE" id="PS50835"/>
    </source>
</evidence>
<feature type="chain" id="PRO_5029826655" description="Ig-like domain-containing protein" evidence="2">
    <location>
        <begin position="34"/>
        <end position="292"/>
    </location>
</feature>
<evidence type="ECO:0000313" key="4">
    <source>
        <dbReference type="EnsemblMetazoa" id="XP_022653349"/>
    </source>
</evidence>
<dbReference type="Gene3D" id="2.60.40.10">
    <property type="entry name" value="Immunoglobulins"/>
    <property type="match status" value="1"/>
</dbReference>
<dbReference type="PANTHER" id="PTHR21261">
    <property type="entry name" value="BEAT PROTEIN"/>
    <property type="match status" value="1"/>
</dbReference>
<feature type="transmembrane region" description="Helical" evidence="1">
    <location>
        <begin position="272"/>
        <end position="291"/>
    </location>
</feature>
<proteinExistence type="predicted"/>
<dbReference type="PROSITE" id="PS50835">
    <property type="entry name" value="IG_LIKE"/>
    <property type="match status" value="1"/>
</dbReference>
<keyword evidence="1" id="KW-0812">Transmembrane</keyword>
<feature type="signal peptide" evidence="2">
    <location>
        <begin position="1"/>
        <end position="33"/>
    </location>
</feature>